<dbReference type="InterPro" id="IPR005511">
    <property type="entry name" value="SMP-30"/>
</dbReference>
<evidence type="ECO:0000313" key="7">
    <source>
        <dbReference type="Proteomes" id="UP000178129"/>
    </source>
</evidence>
<proteinExistence type="inferred from homology"/>
<comment type="similarity">
    <text evidence="1">Belongs to the SMP-30/CGR1 family.</text>
</comment>
<feature type="binding site" evidence="3">
    <location>
        <position position="149"/>
    </location>
    <ligand>
        <name>substrate</name>
    </ligand>
</feature>
<feature type="binding site" evidence="3">
    <location>
        <position position="198"/>
    </location>
    <ligand>
        <name>a divalent metal cation</name>
        <dbReference type="ChEBI" id="CHEBI:60240"/>
    </ligand>
</feature>
<feature type="active site" description="Proton donor/acceptor" evidence="2">
    <location>
        <position position="247"/>
    </location>
</feature>
<dbReference type="SUPFAM" id="SSF63829">
    <property type="entry name" value="Calcium-dependent phosphotriesterase"/>
    <property type="match status" value="1"/>
</dbReference>
<evidence type="ECO:0000256" key="1">
    <source>
        <dbReference type="ARBA" id="ARBA00008853"/>
    </source>
</evidence>
<protein>
    <submittedName>
        <fullName evidence="6">Related to senescence marker protein 30</fullName>
    </submittedName>
</protein>
<evidence type="ECO:0000259" key="5">
    <source>
        <dbReference type="Pfam" id="PF08450"/>
    </source>
</evidence>
<evidence type="ECO:0000256" key="2">
    <source>
        <dbReference type="PIRSR" id="PIRSR605511-1"/>
    </source>
</evidence>
<keyword evidence="4" id="KW-0732">Signal</keyword>
<dbReference type="GO" id="GO:0005509">
    <property type="term" value="F:calcium ion binding"/>
    <property type="evidence" value="ECO:0007669"/>
    <property type="project" value="TreeGrafter"/>
</dbReference>
<dbReference type="PANTHER" id="PTHR10907:SF47">
    <property type="entry name" value="REGUCALCIN"/>
    <property type="match status" value="1"/>
</dbReference>
<sequence length="341" mass="38329">MAISIIKGSRPFLSWWHWVVTFFFRTNSAAIMPASSYQRWTVTEPYLDLHCALGEGPYYEEATNSLRFVDIIKRHLHTVDLGVGPKSLKTLQFDMPVGVTADIEGVDPKEKILIGGKSGVYVLERETGKCELLKRFEDSEEKDDRMRSNDGAVDPQGRFWVGTMNDFHVGEPQPEGSLYRFKSDLTRKTLRSSLTIPNSIGWSPDHKTLYFVHSTEKRIIAFDFDNSTGDITNERVFWQHDGQGDPDGFKIDTEGNIWQAMYGGSRVLKISPEGKVVGEITYPTKCITCPVFVGTEIWVTTADDHDASRPYAGAVFKVDVGAKGLKEFKFKLDKGISGLLV</sequence>
<feature type="binding site" evidence="3">
    <location>
        <position position="247"/>
    </location>
    <ligand>
        <name>a divalent metal cation</name>
        <dbReference type="ChEBI" id="CHEBI:60240"/>
    </ligand>
</feature>
<feature type="domain" description="SMP-30/Gluconolactonase/LRE-like region" evidence="5">
    <location>
        <begin position="53"/>
        <end position="302"/>
    </location>
</feature>
<dbReference type="AlphaFoldDB" id="A0A1E1L8M9"/>
<comment type="caution">
    <text evidence="6">The sequence shown here is derived from an EMBL/GenBank/DDBJ whole genome shotgun (WGS) entry which is preliminary data.</text>
</comment>
<dbReference type="Pfam" id="PF08450">
    <property type="entry name" value="SGL"/>
    <property type="match status" value="1"/>
</dbReference>
<organism evidence="6 7">
    <name type="scientific">Rhynchosporium graminicola</name>
    <dbReference type="NCBI Taxonomy" id="2792576"/>
    <lineage>
        <taxon>Eukaryota</taxon>
        <taxon>Fungi</taxon>
        <taxon>Dikarya</taxon>
        <taxon>Ascomycota</taxon>
        <taxon>Pezizomycotina</taxon>
        <taxon>Leotiomycetes</taxon>
        <taxon>Helotiales</taxon>
        <taxon>Ploettnerulaceae</taxon>
        <taxon>Rhynchosporium</taxon>
    </lineage>
</organism>
<dbReference type="EMBL" id="FJUW01000037">
    <property type="protein sequence ID" value="CZT06008.1"/>
    <property type="molecule type" value="Genomic_DNA"/>
</dbReference>
<keyword evidence="3" id="KW-0862">Zinc</keyword>
<feature type="binding site" evidence="3">
    <location>
        <position position="55"/>
    </location>
    <ligand>
        <name>a divalent metal cation</name>
        <dbReference type="ChEBI" id="CHEBI:60240"/>
    </ligand>
</feature>
<accession>A0A1E1L8M9</accession>
<reference evidence="7" key="1">
    <citation type="submission" date="2016-03" db="EMBL/GenBank/DDBJ databases">
        <authorList>
            <person name="Ploux O."/>
        </authorList>
    </citation>
    <scope>NUCLEOTIDE SEQUENCE [LARGE SCALE GENOMIC DNA]</scope>
    <source>
        <strain evidence="7">UK7</strain>
    </source>
</reference>
<evidence type="ECO:0000256" key="3">
    <source>
        <dbReference type="PIRSR" id="PIRSR605511-2"/>
    </source>
</evidence>
<dbReference type="InterPro" id="IPR011042">
    <property type="entry name" value="6-blade_b-propeller_TolB-like"/>
</dbReference>
<gene>
    <name evidence="6" type="ORF">RCO7_05176</name>
</gene>
<keyword evidence="7" id="KW-1185">Reference proteome</keyword>
<evidence type="ECO:0000256" key="4">
    <source>
        <dbReference type="SAM" id="SignalP"/>
    </source>
</evidence>
<dbReference type="InterPro" id="IPR013658">
    <property type="entry name" value="SGL"/>
</dbReference>
<feature type="chain" id="PRO_5009446824" evidence="4">
    <location>
        <begin position="30"/>
        <end position="341"/>
    </location>
</feature>
<dbReference type="FunCoup" id="A0A1E1L8M9">
    <property type="interactions" value="39"/>
</dbReference>
<dbReference type="GO" id="GO:0004341">
    <property type="term" value="F:gluconolactonase activity"/>
    <property type="evidence" value="ECO:0007669"/>
    <property type="project" value="TreeGrafter"/>
</dbReference>
<dbReference type="PRINTS" id="PR01790">
    <property type="entry name" value="SMP30FAMILY"/>
</dbReference>
<name>A0A1E1L8M9_9HELO</name>
<keyword evidence="3" id="KW-0479">Metal-binding</keyword>
<dbReference type="STRING" id="914237.A0A1E1L8M9"/>
<feature type="signal peptide" evidence="4">
    <location>
        <begin position="1"/>
        <end position="29"/>
    </location>
</feature>
<evidence type="ECO:0000313" key="6">
    <source>
        <dbReference type="EMBL" id="CZT06008.1"/>
    </source>
</evidence>
<dbReference type="Gene3D" id="2.120.10.30">
    <property type="entry name" value="TolB, C-terminal domain"/>
    <property type="match status" value="1"/>
</dbReference>
<feature type="binding site" evidence="3">
    <location>
        <position position="147"/>
    </location>
    <ligand>
        <name>substrate</name>
    </ligand>
</feature>
<comment type="cofactor">
    <cofactor evidence="3">
        <name>Zn(2+)</name>
        <dbReference type="ChEBI" id="CHEBI:29105"/>
    </cofactor>
    <text evidence="3">Binds 1 divalent metal cation per subunit.</text>
</comment>
<dbReference type="Proteomes" id="UP000178129">
    <property type="component" value="Unassembled WGS sequence"/>
</dbReference>
<dbReference type="InParanoid" id="A0A1E1L8M9"/>
<dbReference type="PANTHER" id="PTHR10907">
    <property type="entry name" value="REGUCALCIN"/>
    <property type="match status" value="1"/>
</dbReference>